<evidence type="ECO:0000256" key="1">
    <source>
        <dbReference type="SAM" id="MobiDB-lite"/>
    </source>
</evidence>
<dbReference type="PROSITE" id="PS51257">
    <property type="entry name" value="PROKAR_LIPOPROTEIN"/>
    <property type="match status" value="1"/>
</dbReference>
<proteinExistence type="predicted"/>
<organism evidence="3 4">
    <name type="scientific">Paenibacillus agaridevorans</name>
    <dbReference type="NCBI Taxonomy" id="171404"/>
    <lineage>
        <taxon>Bacteria</taxon>
        <taxon>Bacillati</taxon>
        <taxon>Bacillota</taxon>
        <taxon>Bacilli</taxon>
        <taxon>Bacillales</taxon>
        <taxon>Paenibacillaceae</taxon>
        <taxon>Paenibacillus</taxon>
    </lineage>
</organism>
<feature type="signal peptide" evidence="2">
    <location>
        <begin position="1"/>
        <end position="26"/>
    </location>
</feature>
<evidence type="ECO:0000313" key="3">
    <source>
        <dbReference type="EMBL" id="GBG11611.1"/>
    </source>
</evidence>
<dbReference type="AlphaFoldDB" id="A0A2R5F5I0"/>
<keyword evidence="4" id="KW-1185">Reference proteome</keyword>
<dbReference type="EMBL" id="BDQX01000423">
    <property type="protein sequence ID" value="GBG11611.1"/>
    <property type="molecule type" value="Genomic_DNA"/>
</dbReference>
<feature type="chain" id="PRO_5038881555" description="ABC transporter substrate-binding protein" evidence="2">
    <location>
        <begin position="27"/>
        <end position="549"/>
    </location>
</feature>
<name>A0A2R5F5I0_9BACL</name>
<feature type="region of interest" description="Disordered" evidence="1">
    <location>
        <begin position="24"/>
        <end position="43"/>
    </location>
</feature>
<keyword evidence="2" id="KW-0732">Signal</keyword>
<sequence>MKKQAAIVLGSILLLMSACSSQPNSTAPETASPGPSESDSVAPEKKIDLKVGRYSLPTWGYPEGDDFANNIWYRHYADKFGLNVTHEWTSLQSEYNEKLNIVIASGSIPDILMEISTNQLETLVEADMAADLTDVFNEHASDLTKEILYGDGGLGMNSATFDGKLMALPYMTSVIYEPSLLWVRQDWLDNLNLPVPQTIDDVMAVAKAFKEQDPDKNGKNDTGGLAFSNWLFDGITSLTGFFNGYHAYPQTWLKGDDGKITYGSIQPEMKNAIAKLREMYKAGLLDPEFGMKDTPKVVEEVTGGKYGITYGRNWNVYMYGAGLEGQPEMIWTPLVAPSADGKDVFANVGTTVVSYYVVNKNYEHPEILIQLLNEYNEMAYGPKRNDPEVKKFFAFEDGQTIVEQGHLSLVRTLTTDEATLKSLEYVIEAIEKRDPSKLDEALTETGKYEPSVAYLDGKGTGYMEYHQVKGFQTTIEHYGTDRLIPQAYSGTTDTMRDKMGILGDYEREMFTKLIMGAEPIDAFDTFVAEWKKQGGEQILNEINAVAKSN</sequence>
<feature type="compositionally biased region" description="Polar residues" evidence="1">
    <location>
        <begin position="24"/>
        <end position="39"/>
    </location>
</feature>
<dbReference type="PANTHER" id="PTHR43649">
    <property type="entry name" value="ARABINOSE-BINDING PROTEIN-RELATED"/>
    <property type="match status" value="1"/>
</dbReference>
<dbReference type="CDD" id="cd13580">
    <property type="entry name" value="PBP2_AlgQ_like_1"/>
    <property type="match status" value="1"/>
</dbReference>
<dbReference type="PANTHER" id="PTHR43649:SF12">
    <property type="entry name" value="DIACETYLCHITOBIOSE BINDING PROTEIN DASA"/>
    <property type="match status" value="1"/>
</dbReference>
<dbReference type="Proteomes" id="UP000245202">
    <property type="component" value="Unassembled WGS sequence"/>
</dbReference>
<dbReference type="Gene3D" id="3.40.190.10">
    <property type="entry name" value="Periplasmic binding protein-like II"/>
    <property type="match status" value="3"/>
</dbReference>
<protein>
    <recommendedName>
        <fullName evidence="5">ABC transporter substrate-binding protein</fullName>
    </recommendedName>
</protein>
<evidence type="ECO:0000313" key="4">
    <source>
        <dbReference type="Proteomes" id="UP000245202"/>
    </source>
</evidence>
<comment type="caution">
    <text evidence="3">The sequence shown here is derived from an EMBL/GenBank/DDBJ whole genome shotgun (WGS) entry which is preliminary data.</text>
</comment>
<dbReference type="InterPro" id="IPR050490">
    <property type="entry name" value="Bact_solute-bd_prot1"/>
</dbReference>
<evidence type="ECO:0000256" key="2">
    <source>
        <dbReference type="SAM" id="SignalP"/>
    </source>
</evidence>
<dbReference type="SUPFAM" id="SSF53850">
    <property type="entry name" value="Periplasmic binding protein-like II"/>
    <property type="match status" value="1"/>
</dbReference>
<accession>A0A2R5F5I0</accession>
<dbReference type="RefSeq" id="WP_108995875.1">
    <property type="nucleotide sequence ID" value="NZ_BDQX01000423.1"/>
</dbReference>
<gene>
    <name evidence="3" type="ORF">PAT3040_06442</name>
</gene>
<evidence type="ECO:0008006" key="5">
    <source>
        <dbReference type="Google" id="ProtNLM"/>
    </source>
</evidence>
<reference evidence="3 4" key="1">
    <citation type="submission" date="2017-08" db="EMBL/GenBank/DDBJ databases">
        <title>Substantial Increase in Enzyme Production by Combined Drug-Resistance Mutations in Paenibacillus agaridevorans.</title>
        <authorList>
            <person name="Tanaka Y."/>
            <person name="Funane K."/>
            <person name="Hosaka T."/>
            <person name="Shiwa Y."/>
            <person name="Fujita N."/>
            <person name="Miyazaki T."/>
            <person name="Yoshikawa H."/>
            <person name="Murakami K."/>
            <person name="Kasahara K."/>
            <person name="Inaoka T."/>
            <person name="Hiraga Y."/>
            <person name="Ochi K."/>
        </authorList>
    </citation>
    <scope>NUCLEOTIDE SEQUENCE [LARGE SCALE GENOMIC DNA]</scope>
    <source>
        <strain evidence="3 4">T-3040</strain>
    </source>
</reference>